<gene>
    <name evidence="1" type="ORF">UFOVP1040_34</name>
</gene>
<proteinExistence type="predicted"/>
<evidence type="ECO:0000313" key="1">
    <source>
        <dbReference type="EMBL" id="CAB4180181.1"/>
    </source>
</evidence>
<accession>A0A6J5QFB7</accession>
<reference evidence="1" key="1">
    <citation type="submission" date="2020-05" db="EMBL/GenBank/DDBJ databases">
        <authorList>
            <person name="Chiriac C."/>
            <person name="Salcher M."/>
            <person name="Ghai R."/>
            <person name="Kavagutti S V."/>
        </authorList>
    </citation>
    <scope>NUCLEOTIDE SEQUENCE</scope>
</reference>
<dbReference type="EMBL" id="LR796994">
    <property type="protein sequence ID" value="CAB4180181.1"/>
    <property type="molecule type" value="Genomic_DNA"/>
</dbReference>
<protein>
    <recommendedName>
        <fullName evidence="2">DUF932 domain-containing protein</fullName>
    </recommendedName>
</protein>
<evidence type="ECO:0008006" key="2">
    <source>
        <dbReference type="Google" id="ProtNLM"/>
    </source>
</evidence>
<organism evidence="1">
    <name type="scientific">uncultured Caudovirales phage</name>
    <dbReference type="NCBI Taxonomy" id="2100421"/>
    <lineage>
        <taxon>Viruses</taxon>
        <taxon>Duplodnaviria</taxon>
        <taxon>Heunggongvirae</taxon>
        <taxon>Uroviricota</taxon>
        <taxon>Caudoviricetes</taxon>
        <taxon>Peduoviridae</taxon>
        <taxon>Maltschvirus</taxon>
        <taxon>Maltschvirus maltsch</taxon>
    </lineage>
</organism>
<sequence>MTHAIDHTKGQMIGTVSQQWASRPNDQKFLSLEALEAKTSEWMQQSYTKPVVPNAVKAIWNPDDENALVIELDGAKIAPTNFGFGQIAALAGAPASYLRTLPGALAAVNINYGLQAAQQIPRLAYIRENGETTLRAITSPKYGRIFDTHVVQAVRKIAGNGTGDTPWKVPGCIDWSGKHGITYNPEVDITTESTTLYASDRDVFMFLVDDKHPIEVGKLPDGSPDLVFRGFYVWNSEVGQRTFGVAIMYLRGVCQNRCLWGVEGFTEVSFKHTAGAPDKFALEAMPLLTKFSESGTSKVVAGVKAAKEIKVAVTDDERVTFLQKFGFSAKQANTVIAQVKIEEQHEPESVWDFAMGVTAVARSMQYQDARLQLESVAGKMLDQVAA</sequence>
<name>A0A6J5QFB7_9CAUD</name>